<dbReference type="GeneTree" id="ENSGT01150000287357"/>
<reference evidence="2 3" key="1">
    <citation type="journal article" date="2020" name="Nat. Commun.">
        <title>Donkey genomes provide new insights into domestication and selection for coat color.</title>
        <authorList>
            <person name="Wang"/>
            <person name="C."/>
            <person name="Li"/>
            <person name="H."/>
            <person name="Guo"/>
            <person name="Y."/>
            <person name="Huang"/>
            <person name="J."/>
            <person name="Sun"/>
            <person name="Y."/>
            <person name="Min"/>
            <person name="J."/>
            <person name="Wang"/>
            <person name="J."/>
            <person name="Fang"/>
            <person name="X."/>
            <person name="Zhao"/>
            <person name="Z."/>
            <person name="Wang"/>
            <person name="S."/>
            <person name="Zhang"/>
            <person name="Y."/>
            <person name="Liu"/>
            <person name="Q."/>
            <person name="Jiang"/>
            <person name="Q."/>
            <person name="Wang"/>
            <person name="X."/>
            <person name="Guo"/>
            <person name="Y."/>
            <person name="Yang"/>
            <person name="C."/>
            <person name="Wang"/>
            <person name="Y."/>
            <person name="Tian"/>
            <person name="F."/>
            <person name="Zhuang"/>
            <person name="G."/>
            <person name="Fan"/>
            <person name="Y."/>
            <person name="Gao"/>
            <person name="Q."/>
            <person name="Li"/>
            <person name="Y."/>
            <person name="Ju"/>
            <person name="Z."/>
            <person name="Li"/>
            <person name="J."/>
            <person name="Li"/>
            <person name="R."/>
            <person name="Hou"/>
            <person name="M."/>
            <person name="Yang"/>
            <person name="G."/>
            <person name="Liu"/>
            <person name="G."/>
            <person name="Liu"/>
            <person name="W."/>
            <person name="Guo"/>
            <person name="J."/>
            <person name="Pan"/>
            <person name="S."/>
            <person name="Fan"/>
            <person name="G."/>
            <person name="Zhang"/>
            <person name="W."/>
            <person name="Zhang"/>
            <person name="R."/>
            <person name="Yu"/>
            <person name="J."/>
            <person name="Zhang"/>
            <person name="X."/>
            <person name="Yin"/>
            <person name="Q."/>
            <person name="Ji"/>
            <person name="C."/>
            <person name="Jin"/>
            <person name="Y."/>
            <person name="Yue"/>
            <person name="G."/>
            <person name="Liu"/>
            <person name="M."/>
            <person name="Xu"/>
            <person name="J."/>
            <person name="Liu"/>
            <person name="S."/>
            <person name="Jordana"/>
            <person name="J."/>
            <person name="Noce"/>
            <person name="A."/>
            <person name="Amills"/>
            <person name="M."/>
            <person name="Wu"/>
            <person name="D.D."/>
            <person name="Li"/>
            <person name="S."/>
            <person name="Zhou"/>
            <person name="X. and Zhong"/>
            <person name="J."/>
        </authorList>
    </citation>
    <scope>NUCLEOTIDE SEQUENCE [LARGE SCALE GENOMIC DNA]</scope>
</reference>
<dbReference type="Proteomes" id="UP000694387">
    <property type="component" value="Chromosome 3"/>
</dbReference>
<dbReference type="Ensembl" id="ENSEAST00005067607.1">
    <property type="protein sequence ID" value="ENSEASP00005039720.1"/>
    <property type="gene ID" value="ENSEASG00005035809.1"/>
</dbReference>
<protein>
    <submittedName>
        <fullName evidence="2">Uncharacterized protein</fullName>
    </submittedName>
</protein>
<keyword evidence="3" id="KW-1185">Reference proteome</keyword>
<feature type="transmembrane region" description="Helical" evidence="1">
    <location>
        <begin position="67"/>
        <end position="88"/>
    </location>
</feature>
<evidence type="ECO:0000313" key="2">
    <source>
        <dbReference type="Ensembl" id="ENSEASP00005039720.1"/>
    </source>
</evidence>
<feature type="transmembrane region" description="Helical" evidence="1">
    <location>
        <begin position="26"/>
        <end position="46"/>
    </location>
</feature>
<keyword evidence="1" id="KW-0812">Transmembrane</keyword>
<accession>A0A9L0IFL2</accession>
<sequence length="115" mass="12669">MSNSFLMDSLGFSMYEIMSCANSESFTSSLLIWIPFIPFSCLIALTKTSSTMLNKSGDSGHPCLVPVLRGMASSFSLLSMMLAVGLSYRAFIMLGYFPSILILLRVFIINGCWIL</sequence>
<dbReference type="AlphaFoldDB" id="A0A9L0IFL2"/>
<name>A0A9L0IFL2_EQUAS</name>
<organism evidence="2 3">
    <name type="scientific">Equus asinus</name>
    <name type="common">Donkey</name>
    <name type="synonym">Equus africanus asinus</name>
    <dbReference type="NCBI Taxonomy" id="9793"/>
    <lineage>
        <taxon>Eukaryota</taxon>
        <taxon>Metazoa</taxon>
        <taxon>Chordata</taxon>
        <taxon>Craniata</taxon>
        <taxon>Vertebrata</taxon>
        <taxon>Euteleostomi</taxon>
        <taxon>Mammalia</taxon>
        <taxon>Eutheria</taxon>
        <taxon>Laurasiatheria</taxon>
        <taxon>Perissodactyla</taxon>
        <taxon>Equidae</taxon>
        <taxon>Equus</taxon>
    </lineage>
</organism>
<evidence type="ECO:0000256" key="1">
    <source>
        <dbReference type="SAM" id="Phobius"/>
    </source>
</evidence>
<feature type="transmembrane region" description="Helical" evidence="1">
    <location>
        <begin position="94"/>
        <end position="114"/>
    </location>
</feature>
<keyword evidence="1" id="KW-0472">Membrane</keyword>
<proteinExistence type="predicted"/>
<keyword evidence="1" id="KW-1133">Transmembrane helix</keyword>
<reference evidence="2" key="2">
    <citation type="submission" date="2025-08" db="UniProtKB">
        <authorList>
            <consortium name="Ensembl"/>
        </authorList>
    </citation>
    <scope>IDENTIFICATION</scope>
</reference>
<evidence type="ECO:0000313" key="3">
    <source>
        <dbReference type="Proteomes" id="UP000694387"/>
    </source>
</evidence>
<reference evidence="2" key="3">
    <citation type="submission" date="2025-09" db="UniProtKB">
        <authorList>
            <consortium name="Ensembl"/>
        </authorList>
    </citation>
    <scope>IDENTIFICATION</scope>
</reference>